<dbReference type="STRING" id="1817867.A3F83_04290"/>
<dbReference type="AlphaFoldDB" id="A0A1F5YTI2"/>
<dbReference type="InterPro" id="IPR011050">
    <property type="entry name" value="Pectin_lyase_fold/virulence"/>
</dbReference>
<sequence length="791" mass="85843">MRFTRPIHSCITLAFILYLLVGPASLRARYLEDFDRNGSVNVADVLALLHRALENAQDPALDFDGDGRYSIRDAIALLVNITGGKISEVADLPGDAAHRELSAGEIPVRGPGSYAQEGATYVLTRDISSPRSAIFLGNNVTLDLNGYTLGYADTLYEHVPNYGFEEGLAGWDLTNAPGALVQETAQVQTFIGEKILSLPSGQEIASAYIDLPVANRAYYAMCGVARQEMAVTINVDDEQGKPVYCQFVFGTNIRQTCPEVARSPMLGGGFVFALLHGLPAGRYRIRVKAENSNCLIDEVDIRPALDVGVGVVGSTYPWAYYKSIIDGDYTAFFDYTEPGTWSTPLPDIPQVSGSCTVTVRNGVIRSGALGVRSWGLQSTAEEVGIVLDNVRFEAAGINTNAVDVPQAVITNCRFELDSPFIINRHRVGDQPVYLRGDRPAEVANCQFIGGQGCLTLGADNSLVHDNLFVNDQMVTNHYSINVGGRGIRIFNNRFEPRTGSGILIGGSDGIEVYGNVFRISTSPPTCEYGFEEYSVNAVRITDYNRAPGEEGTAKNNRVHDNEIYITARDYPERRSYIPLVNADFLSVGGGTNYFYANKVVIEHLDPLSKAVASAFYVGGSDNGGQWYGNTVTSNVTPVWIATTYGSASQAIISGNTFIKADNASENYATARLGYWSAEADNIEFRSNTCEGADFSVETAEGNQSYKVYWTLTVRLNDSAGQPVASAEVVVNDRTGAEVLRKNTDTEGKVSAELLEYEFSAGAKSYSSPYTVKAVGLEKSVTLDRNLEITLP</sequence>
<evidence type="ECO:0000259" key="2">
    <source>
        <dbReference type="Pfam" id="PF13229"/>
    </source>
</evidence>
<gene>
    <name evidence="3" type="ORF">A3F83_04290</name>
</gene>
<protein>
    <recommendedName>
        <fullName evidence="1">Probable pectate lyase C</fullName>
    </recommendedName>
</protein>
<dbReference type="EMBL" id="MFIX01000155">
    <property type="protein sequence ID" value="OGG03222.1"/>
    <property type="molecule type" value="Genomic_DNA"/>
</dbReference>
<dbReference type="Proteomes" id="UP000179129">
    <property type="component" value="Unassembled WGS sequence"/>
</dbReference>
<dbReference type="InterPro" id="IPR012334">
    <property type="entry name" value="Pectin_lyas_fold"/>
</dbReference>
<evidence type="ECO:0000313" key="4">
    <source>
        <dbReference type="Proteomes" id="UP000179129"/>
    </source>
</evidence>
<name>A0A1F5YTI2_9BACT</name>
<dbReference type="InterPro" id="IPR039448">
    <property type="entry name" value="Beta_helix"/>
</dbReference>
<feature type="domain" description="Right handed beta helix" evidence="2">
    <location>
        <begin position="352"/>
        <end position="517"/>
    </location>
</feature>
<comment type="caution">
    <text evidence="3">The sequence shown here is derived from an EMBL/GenBank/DDBJ whole genome shotgun (WGS) entry which is preliminary data.</text>
</comment>
<proteinExistence type="predicted"/>
<evidence type="ECO:0000313" key="3">
    <source>
        <dbReference type="EMBL" id="OGG03222.1"/>
    </source>
</evidence>
<dbReference type="InterPro" id="IPR018247">
    <property type="entry name" value="EF_Hand_1_Ca_BS"/>
</dbReference>
<organism evidence="3 4">
    <name type="scientific">Candidatus Glassbacteria bacterium RIFCSPLOWO2_12_FULL_58_11</name>
    <dbReference type="NCBI Taxonomy" id="1817867"/>
    <lineage>
        <taxon>Bacteria</taxon>
        <taxon>Candidatus Glassiibacteriota</taxon>
    </lineage>
</organism>
<dbReference type="Gene3D" id="2.160.20.10">
    <property type="entry name" value="Single-stranded right-handed beta-helix, Pectin lyase-like"/>
    <property type="match status" value="1"/>
</dbReference>
<evidence type="ECO:0000256" key="1">
    <source>
        <dbReference type="ARBA" id="ARBA00016512"/>
    </source>
</evidence>
<dbReference type="SUPFAM" id="SSF51126">
    <property type="entry name" value="Pectin lyase-like"/>
    <property type="match status" value="1"/>
</dbReference>
<dbReference type="PROSITE" id="PS00018">
    <property type="entry name" value="EF_HAND_1"/>
    <property type="match status" value="1"/>
</dbReference>
<accession>A0A1F5YTI2</accession>
<dbReference type="Pfam" id="PF13229">
    <property type="entry name" value="Beta_helix"/>
    <property type="match status" value="1"/>
</dbReference>
<reference evidence="3 4" key="1">
    <citation type="journal article" date="2016" name="Nat. Commun.">
        <title>Thousands of microbial genomes shed light on interconnected biogeochemical processes in an aquifer system.</title>
        <authorList>
            <person name="Anantharaman K."/>
            <person name="Brown C.T."/>
            <person name="Hug L.A."/>
            <person name="Sharon I."/>
            <person name="Castelle C.J."/>
            <person name="Probst A.J."/>
            <person name="Thomas B.C."/>
            <person name="Singh A."/>
            <person name="Wilkins M.J."/>
            <person name="Karaoz U."/>
            <person name="Brodie E.L."/>
            <person name="Williams K.H."/>
            <person name="Hubbard S.S."/>
            <person name="Banfield J.F."/>
        </authorList>
    </citation>
    <scope>NUCLEOTIDE SEQUENCE [LARGE SCALE GENOMIC DNA]</scope>
</reference>